<evidence type="ECO:0000313" key="2">
    <source>
        <dbReference type="EMBL" id="PHN00664.1"/>
    </source>
</evidence>
<keyword evidence="3" id="KW-1185">Reference proteome</keyword>
<feature type="transmembrane region" description="Helical" evidence="1">
    <location>
        <begin position="12"/>
        <end position="29"/>
    </location>
</feature>
<dbReference type="AlphaFoldDB" id="A0A2D0MWM6"/>
<sequence length="265" mass="32028">MERKIIPLFPKWWPWVALAFVHWIFVRKGHTLSKQQLQHERIHLQQQADLWYVGFFLIYILEFLLRLFCNDLNWMRAYRRISFEQEAYALENIVWEELETFRHDNYWLAFLRHDLSFYLRTQWWPYAGMLLLLVYISLDQFSRHSRPDPQVATLISKMNEPVVADTVDLLQLHEAYEMNELRANKEYAGRQIFVWGLVDRVSQTVDQQGLVELINDRARAYAYFPPEEKARLIELEKYKPIGVTCRCDGRLLWVVQLKDCRITAW</sequence>
<keyword evidence="1" id="KW-0812">Transmembrane</keyword>
<gene>
    <name evidence="2" type="ORF">CRP01_41115</name>
</gene>
<proteinExistence type="predicted"/>
<name>A0A2D0MWM6_FLAN2</name>
<keyword evidence="1" id="KW-0472">Membrane</keyword>
<dbReference type="InterPro" id="IPR024422">
    <property type="entry name" value="Protein_unknown_function_OB"/>
</dbReference>
<evidence type="ECO:0000313" key="3">
    <source>
        <dbReference type="Proteomes" id="UP000223913"/>
    </source>
</evidence>
<dbReference type="OrthoDB" id="1027344at2"/>
<comment type="caution">
    <text evidence="2">The sequence shown here is derived from an EMBL/GenBank/DDBJ whole genome shotgun (WGS) entry which is preliminary data.</text>
</comment>
<dbReference type="RefSeq" id="WP_099155937.1">
    <property type="nucleotide sequence ID" value="NZ_PDUD01000085.1"/>
</dbReference>
<protein>
    <submittedName>
        <fullName evidence="2">Uncharacterized protein</fullName>
    </submittedName>
</protein>
<dbReference type="Pfam" id="PF12869">
    <property type="entry name" value="tRNA_anti-like"/>
    <property type="match status" value="1"/>
</dbReference>
<reference evidence="2 3" key="1">
    <citation type="submission" date="2017-10" db="EMBL/GenBank/DDBJ databases">
        <title>The draft genome sequence of Lewinella nigricans NBRC 102662.</title>
        <authorList>
            <person name="Wang K."/>
        </authorList>
    </citation>
    <scope>NUCLEOTIDE SEQUENCE [LARGE SCALE GENOMIC DNA]</scope>
    <source>
        <strain evidence="2 3">NBRC 102662</strain>
    </source>
</reference>
<dbReference type="Proteomes" id="UP000223913">
    <property type="component" value="Unassembled WGS sequence"/>
</dbReference>
<evidence type="ECO:0000256" key="1">
    <source>
        <dbReference type="SAM" id="Phobius"/>
    </source>
</evidence>
<keyword evidence="1" id="KW-1133">Transmembrane helix</keyword>
<accession>A0A2D0MWM6</accession>
<dbReference type="EMBL" id="PDUD01000085">
    <property type="protein sequence ID" value="PHN00664.1"/>
    <property type="molecule type" value="Genomic_DNA"/>
</dbReference>
<feature type="transmembrane region" description="Helical" evidence="1">
    <location>
        <begin position="50"/>
        <end position="68"/>
    </location>
</feature>
<organism evidence="2 3">
    <name type="scientific">Flavilitoribacter nigricans (strain ATCC 23147 / DSM 23189 / NBRC 102662 / NCIMB 1420 / SS-2)</name>
    <name type="common">Lewinella nigricans</name>
    <dbReference type="NCBI Taxonomy" id="1122177"/>
    <lineage>
        <taxon>Bacteria</taxon>
        <taxon>Pseudomonadati</taxon>
        <taxon>Bacteroidota</taxon>
        <taxon>Saprospiria</taxon>
        <taxon>Saprospirales</taxon>
        <taxon>Lewinellaceae</taxon>
        <taxon>Flavilitoribacter</taxon>
    </lineage>
</organism>